<dbReference type="GO" id="GO:0003677">
    <property type="term" value="F:DNA binding"/>
    <property type="evidence" value="ECO:0007669"/>
    <property type="project" value="UniProtKB-UniRule"/>
</dbReference>
<dbReference type="InterPro" id="IPR016032">
    <property type="entry name" value="Sig_transdc_resp-reg_C-effctor"/>
</dbReference>
<dbReference type="GO" id="GO:0006355">
    <property type="term" value="P:regulation of DNA-templated transcription"/>
    <property type="evidence" value="ECO:0007669"/>
    <property type="project" value="InterPro"/>
</dbReference>
<feature type="region of interest" description="Disordered" evidence="3">
    <location>
        <begin position="119"/>
        <end position="144"/>
    </location>
</feature>
<keyword evidence="4" id="KW-1133">Transmembrane helix</keyword>
<dbReference type="AlphaFoldDB" id="A0A2U3L2F5"/>
<dbReference type="SMART" id="SM00028">
    <property type="entry name" value="TPR"/>
    <property type="match status" value="8"/>
</dbReference>
<evidence type="ECO:0000256" key="2">
    <source>
        <dbReference type="PROSITE-ProRule" id="PRU01091"/>
    </source>
</evidence>
<dbReference type="PANTHER" id="PTHR47691:SF3">
    <property type="entry name" value="HTH-TYPE TRANSCRIPTIONAL REGULATOR RV0890C-RELATED"/>
    <property type="match status" value="1"/>
</dbReference>
<dbReference type="Gene3D" id="1.25.40.10">
    <property type="entry name" value="Tetratricopeptide repeat domain"/>
    <property type="match status" value="2"/>
</dbReference>
<dbReference type="SUPFAM" id="SSF48452">
    <property type="entry name" value="TPR-like"/>
    <property type="match status" value="3"/>
</dbReference>
<organism evidence="6 7">
    <name type="scientific">Candidatus Sulfotelmatobacter kueseliae</name>
    <dbReference type="NCBI Taxonomy" id="2042962"/>
    <lineage>
        <taxon>Bacteria</taxon>
        <taxon>Pseudomonadati</taxon>
        <taxon>Acidobacteriota</taxon>
        <taxon>Terriglobia</taxon>
        <taxon>Terriglobales</taxon>
        <taxon>Candidatus Korobacteraceae</taxon>
        <taxon>Candidatus Sulfotelmatobacter</taxon>
    </lineage>
</organism>
<dbReference type="CDD" id="cd00383">
    <property type="entry name" value="trans_reg_C"/>
    <property type="match status" value="1"/>
</dbReference>
<dbReference type="InterPro" id="IPR036388">
    <property type="entry name" value="WH-like_DNA-bd_sf"/>
</dbReference>
<evidence type="ECO:0000256" key="3">
    <source>
        <dbReference type="SAM" id="MobiDB-lite"/>
    </source>
</evidence>
<dbReference type="EMBL" id="OMOD01000159">
    <property type="protein sequence ID" value="SPF46096.1"/>
    <property type="molecule type" value="Genomic_DNA"/>
</dbReference>
<feature type="domain" description="OmpR/PhoB-type" evidence="5">
    <location>
        <begin position="10"/>
        <end position="110"/>
    </location>
</feature>
<dbReference type="Pfam" id="PF00486">
    <property type="entry name" value="Trans_reg_C"/>
    <property type="match status" value="1"/>
</dbReference>
<dbReference type="GO" id="GO:0000160">
    <property type="term" value="P:phosphorelay signal transduction system"/>
    <property type="evidence" value="ECO:0007669"/>
    <property type="project" value="InterPro"/>
</dbReference>
<accession>A0A2U3L2F5</accession>
<evidence type="ECO:0000256" key="4">
    <source>
        <dbReference type="SAM" id="Phobius"/>
    </source>
</evidence>
<dbReference type="Proteomes" id="UP000238701">
    <property type="component" value="Unassembled WGS sequence"/>
</dbReference>
<feature type="compositionally biased region" description="Polar residues" evidence="3">
    <location>
        <begin position="134"/>
        <end position="144"/>
    </location>
</feature>
<dbReference type="InterPro" id="IPR019734">
    <property type="entry name" value="TPR_rpt"/>
</dbReference>
<dbReference type="InterPro" id="IPR011990">
    <property type="entry name" value="TPR-like_helical_dom_sf"/>
</dbReference>
<reference evidence="7" key="1">
    <citation type="submission" date="2018-02" db="EMBL/GenBank/DDBJ databases">
        <authorList>
            <person name="Hausmann B."/>
        </authorList>
    </citation>
    <scope>NUCLEOTIDE SEQUENCE [LARGE SCALE GENOMIC DNA]</scope>
    <source>
        <strain evidence="7">Peat soil MAG SbA1</strain>
    </source>
</reference>
<proteinExistence type="predicted"/>
<dbReference type="SUPFAM" id="SSF46894">
    <property type="entry name" value="C-terminal effector domain of the bipartite response regulators"/>
    <property type="match status" value="1"/>
</dbReference>
<sequence>MEAVSPTQAHRTLRFGVFEVDLRTAELRKYGVRIRLEEQPFHILALLLESPGELVTREDLRRKLWSADTFVDFDRSLNKSMSKLRLALGDSSENPRFIETLHRRGYRFIAPVHDHDENGVRPAAAHASDPDLQSPRQEPATTPSLAQAGARARWWLSWQAMVVVPVLSVAVAAAYYFLPRPNASVAPVVVPRRSVAVLGFRNLSGRSDQAWISTALSDWLTTELSAGEQLRTVPEESVARSRIELSLPDVDSLEKDSLARIGKNLNADYVVVGSYASLGKDSGDQVRMDLLLQGTRDGETMAAMSETGTEAHLFDLVSRAGEQLRAKLGVQAVTRREAAEVAVALPSNHDAARLYSEGLAKLRVFDALSARDSLQKAVAFEPDYAPSHSALATAWATLGYDENARIEARRAFELSANLPRAERLLVEGRYQEMSKNWEKAIDTYRALFAFFPDSLDYGLALAHAQVSAGKGKDALETVEALQKLPPPLNDDPRIDLAEARAAESLGDYKRDEASCVRAAAKAQASGASILFAEARTDEAWALSNLGQSDEAIRAAAESKQIYEATHDQRGVARAINFSGIALENKGDTVGAKRMYEQALATFRQIGNKLGVANELDDLGDVLLALGDLKGARQKYEESMAADQEIENPDGIALAEGALGVVLLATGDHEAAKKADQESVDLCRRIGDREKAAIGLAGLGNAVRMEGSLEQARKYESEAVAIFDEIGDKQSSNRFQLDLAELAIDEHDAASAEAIASRVADEFARENALRDESLANAVLSRALLEQGKTDDAKKAIDQAQGLAEKYHDREVEFFVAVTAARVRAAANTPAARTAAATRLQRVIAEATRTGFVTNALEARLALAEIEMISGNRSSGFAHLESLRKEAGDRGLGLIAQQAAAVMKRSS</sequence>
<keyword evidence="1 2" id="KW-0238">DNA-binding</keyword>
<dbReference type="PROSITE" id="PS51755">
    <property type="entry name" value="OMPR_PHOB"/>
    <property type="match status" value="1"/>
</dbReference>
<evidence type="ECO:0000256" key="1">
    <source>
        <dbReference type="ARBA" id="ARBA00023125"/>
    </source>
</evidence>
<protein>
    <submittedName>
        <fullName evidence="6">Putative Lysine decarboxylase transcriptional regulator, CadC</fullName>
    </submittedName>
</protein>
<keyword evidence="4" id="KW-0472">Membrane</keyword>
<dbReference type="Gene3D" id="1.10.10.10">
    <property type="entry name" value="Winged helix-like DNA-binding domain superfamily/Winged helix DNA-binding domain"/>
    <property type="match status" value="1"/>
</dbReference>
<feature type="DNA-binding region" description="OmpR/PhoB-type" evidence="2">
    <location>
        <begin position="10"/>
        <end position="110"/>
    </location>
</feature>
<evidence type="ECO:0000313" key="7">
    <source>
        <dbReference type="Proteomes" id="UP000238701"/>
    </source>
</evidence>
<dbReference type="SMART" id="SM00862">
    <property type="entry name" value="Trans_reg_C"/>
    <property type="match status" value="1"/>
</dbReference>
<keyword evidence="4" id="KW-0812">Transmembrane</keyword>
<evidence type="ECO:0000313" key="6">
    <source>
        <dbReference type="EMBL" id="SPF46096.1"/>
    </source>
</evidence>
<dbReference type="PANTHER" id="PTHR47691">
    <property type="entry name" value="REGULATOR-RELATED"/>
    <property type="match status" value="1"/>
</dbReference>
<name>A0A2U3L2F5_9BACT</name>
<dbReference type="Pfam" id="PF13424">
    <property type="entry name" value="TPR_12"/>
    <property type="match status" value="2"/>
</dbReference>
<dbReference type="Gene3D" id="3.40.50.10610">
    <property type="entry name" value="ABC-type transport auxiliary lipoprotein component"/>
    <property type="match status" value="1"/>
</dbReference>
<dbReference type="InterPro" id="IPR001867">
    <property type="entry name" value="OmpR/PhoB-type_DNA-bd"/>
</dbReference>
<dbReference type="OrthoDB" id="5478353at2"/>
<gene>
    <name evidence="6" type="ORF">SBA1_630045</name>
</gene>
<feature type="transmembrane region" description="Helical" evidence="4">
    <location>
        <begin position="155"/>
        <end position="178"/>
    </location>
</feature>
<evidence type="ECO:0000259" key="5">
    <source>
        <dbReference type="PROSITE" id="PS51755"/>
    </source>
</evidence>